<gene>
    <name evidence="2" type="ORF">TraAM80_05553</name>
</gene>
<keyword evidence="3" id="KW-1185">Reference proteome</keyword>
<feature type="region of interest" description="Disordered" evidence="1">
    <location>
        <begin position="139"/>
        <end position="159"/>
    </location>
</feature>
<organism evidence="2 3">
    <name type="scientific">Trypanosoma rangeli</name>
    <dbReference type="NCBI Taxonomy" id="5698"/>
    <lineage>
        <taxon>Eukaryota</taxon>
        <taxon>Discoba</taxon>
        <taxon>Euglenozoa</taxon>
        <taxon>Kinetoplastea</taxon>
        <taxon>Metakinetoplastina</taxon>
        <taxon>Trypanosomatida</taxon>
        <taxon>Trypanosomatidae</taxon>
        <taxon>Trypanosoma</taxon>
        <taxon>Herpetosoma</taxon>
    </lineage>
</organism>
<dbReference type="EMBL" id="MKGL01000183">
    <property type="protein sequence ID" value="RNF03809.1"/>
    <property type="molecule type" value="Genomic_DNA"/>
</dbReference>
<feature type="region of interest" description="Disordered" evidence="1">
    <location>
        <begin position="278"/>
        <end position="311"/>
    </location>
</feature>
<dbReference type="OMA" id="GILEVAC"/>
<feature type="region of interest" description="Disordered" evidence="1">
    <location>
        <begin position="486"/>
        <end position="519"/>
    </location>
</feature>
<proteinExistence type="predicted"/>
<feature type="compositionally biased region" description="Low complexity" evidence="1">
    <location>
        <begin position="498"/>
        <end position="515"/>
    </location>
</feature>
<evidence type="ECO:0000256" key="1">
    <source>
        <dbReference type="SAM" id="MobiDB-lite"/>
    </source>
</evidence>
<comment type="caution">
    <text evidence="2">The sequence shown here is derived from an EMBL/GenBank/DDBJ whole genome shotgun (WGS) entry which is preliminary data.</text>
</comment>
<dbReference type="RefSeq" id="XP_029237731.1">
    <property type="nucleotide sequence ID" value="XM_029382427.1"/>
</dbReference>
<reference evidence="2 3" key="1">
    <citation type="journal article" date="2018" name="BMC Genomics">
        <title>Genomic comparison of Trypanosoma conorhini and Trypanosoma rangeli to Trypanosoma cruzi strains of high and low virulence.</title>
        <authorList>
            <person name="Bradwell K.R."/>
            <person name="Koparde V.N."/>
            <person name="Matveyev A.V."/>
            <person name="Serrano M.G."/>
            <person name="Alves J.M."/>
            <person name="Parikh H."/>
            <person name="Huang B."/>
            <person name="Lee V."/>
            <person name="Espinosa-Alvarez O."/>
            <person name="Ortiz P.A."/>
            <person name="Costa-Martins A.G."/>
            <person name="Teixeira M.M."/>
            <person name="Buck G.A."/>
        </authorList>
    </citation>
    <scope>NUCLEOTIDE SEQUENCE [LARGE SCALE GENOMIC DNA]</scope>
    <source>
        <strain evidence="2 3">AM80</strain>
    </source>
</reference>
<accession>A0A422NEF7</accession>
<feature type="region of interest" description="Disordered" evidence="1">
    <location>
        <begin position="1"/>
        <end position="52"/>
    </location>
</feature>
<dbReference type="AlphaFoldDB" id="A0A422NEF7"/>
<name>A0A422NEF7_TRYRA</name>
<feature type="region of interest" description="Disordered" evidence="1">
    <location>
        <begin position="200"/>
        <end position="232"/>
    </location>
</feature>
<sequence>MEEPADVSASVPGRVRSLTAAEEVEPSDAEAPSPRVPDASVSAEIPASPRNTATDGVLVAAIDGDAAAVAPAADSGDDVQRRLTAMDMFPGGGIVAGANTEVPLSAEVISYAKVEKTLEDERKCLAEVKSTLEEVHEAEQARHAIEGSLSSDTTEKEDADEPCDFLYYEDEEDSAVRAIEDKETNFSAAVKNQKLPEVTEAASSTAADGDGSKEASSALSKRRAGGLQRPRFSLRRGEGGRLYARFTPLTESVIRSAWGEVVSRRDAQLEARMLPEDCRSTRPRPRVRTSSAAAHPRPLLPPVNGSVLSPPGGSPPRAAILLDLQRIVGRARFEALQWTCERIVPDVVHASPRGGRAEAVDATSTPPLNYAAGRYFLPRVWRTVPPGSGSTKAYAPYALGTGTMGANSVNYPCAMASTAAAHAVQPEGENSFAAAQPRTDGRSTSVVMLPCVSDSGISAGPAVINTPTQPIGRKRVATASSAPLMRIGSTSSQGGNVRRSSYSTPRPSLSSSLPTNGVRKPSCSLPMYSTAEQCLEKERDCLERVQDIVEKFYDKYTRSLQDAHEM</sequence>
<dbReference type="OrthoDB" id="246501at2759"/>
<protein>
    <submittedName>
        <fullName evidence="2">Uncharacterized protein</fullName>
    </submittedName>
</protein>
<dbReference type="VEuPathDB" id="TriTrypDB:TRSC58_06816"/>
<evidence type="ECO:0000313" key="3">
    <source>
        <dbReference type="Proteomes" id="UP000283634"/>
    </source>
</evidence>
<feature type="compositionally biased region" description="Low complexity" evidence="1">
    <location>
        <begin position="302"/>
        <end position="311"/>
    </location>
</feature>
<evidence type="ECO:0000313" key="2">
    <source>
        <dbReference type="EMBL" id="RNF03809.1"/>
    </source>
</evidence>
<dbReference type="Proteomes" id="UP000283634">
    <property type="component" value="Unassembled WGS sequence"/>
</dbReference>
<dbReference type="GeneID" id="40329486"/>